<protein>
    <submittedName>
        <fullName evidence="2">Uncharacterized protein</fullName>
    </submittedName>
</protein>
<dbReference type="Proteomes" id="UP000215914">
    <property type="component" value="Chromosome 16"/>
</dbReference>
<accession>A0A251S272</accession>
<evidence type="ECO:0000313" key="1">
    <source>
        <dbReference type="EMBL" id="KAF5761783.1"/>
    </source>
</evidence>
<dbReference type="Gramene" id="mRNA:HanXRQr2_Chr16g0769101">
    <property type="protein sequence ID" value="mRNA:HanXRQr2_Chr16g0769101"/>
    <property type="gene ID" value="HanXRQr2_Chr16g0769101"/>
</dbReference>
<dbReference type="AlphaFoldDB" id="A0A251S272"/>
<sequence>MRTNSSLLLLEDQTSIIRSIRLYKVLVNRYNQILYILSHTTTNQYHILKKTLNPKIAICYICLCDKRFQNNV</sequence>
<reference evidence="1" key="3">
    <citation type="submission" date="2020-06" db="EMBL/GenBank/DDBJ databases">
        <title>Helianthus annuus Genome sequencing and assembly Release 2.</title>
        <authorList>
            <person name="Gouzy J."/>
            <person name="Langlade N."/>
            <person name="Munos S."/>
        </authorList>
    </citation>
    <scope>NUCLEOTIDE SEQUENCE</scope>
    <source>
        <tissue evidence="1">Leaves</tissue>
    </source>
</reference>
<name>A0A251S272_HELAN</name>
<reference evidence="2" key="2">
    <citation type="submission" date="2017-02" db="EMBL/GenBank/DDBJ databases">
        <title>Sunflower complete genome.</title>
        <authorList>
            <person name="Langlade N."/>
            <person name="Munos S."/>
        </authorList>
    </citation>
    <scope>NUCLEOTIDE SEQUENCE [LARGE SCALE GENOMIC DNA]</scope>
    <source>
        <tissue evidence="2">Leaves</tissue>
    </source>
</reference>
<gene>
    <name evidence="2" type="ORF">HannXRQ_Chr16g0525871</name>
    <name evidence="1" type="ORF">HanXRQr2_Chr16g0769101</name>
</gene>
<proteinExistence type="predicted"/>
<keyword evidence="3" id="KW-1185">Reference proteome</keyword>
<reference evidence="1 3" key="1">
    <citation type="journal article" date="2017" name="Nature">
        <title>The sunflower genome provides insights into oil metabolism, flowering and Asterid evolution.</title>
        <authorList>
            <person name="Badouin H."/>
            <person name="Gouzy J."/>
            <person name="Grassa C.J."/>
            <person name="Murat F."/>
            <person name="Staton S.E."/>
            <person name="Cottret L."/>
            <person name="Lelandais-Briere C."/>
            <person name="Owens G.L."/>
            <person name="Carrere S."/>
            <person name="Mayjonade B."/>
            <person name="Legrand L."/>
            <person name="Gill N."/>
            <person name="Kane N.C."/>
            <person name="Bowers J.E."/>
            <person name="Hubner S."/>
            <person name="Bellec A."/>
            <person name="Berard A."/>
            <person name="Berges H."/>
            <person name="Blanchet N."/>
            <person name="Boniface M.C."/>
            <person name="Brunel D."/>
            <person name="Catrice O."/>
            <person name="Chaidir N."/>
            <person name="Claudel C."/>
            <person name="Donnadieu C."/>
            <person name="Faraut T."/>
            <person name="Fievet G."/>
            <person name="Helmstetter N."/>
            <person name="King M."/>
            <person name="Knapp S.J."/>
            <person name="Lai Z."/>
            <person name="Le Paslier M.C."/>
            <person name="Lippi Y."/>
            <person name="Lorenzon L."/>
            <person name="Mandel J.R."/>
            <person name="Marage G."/>
            <person name="Marchand G."/>
            <person name="Marquand E."/>
            <person name="Bret-Mestries E."/>
            <person name="Morien E."/>
            <person name="Nambeesan S."/>
            <person name="Nguyen T."/>
            <person name="Pegot-Espagnet P."/>
            <person name="Pouilly N."/>
            <person name="Raftis F."/>
            <person name="Sallet E."/>
            <person name="Schiex T."/>
            <person name="Thomas J."/>
            <person name="Vandecasteele C."/>
            <person name="Vares D."/>
            <person name="Vear F."/>
            <person name="Vautrin S."/>
            <person name="Crespi M."/>
            <person name="Mangin B."/>
            <person name="Burke J.M."/>
            <person name="Salse J."/>
            <person name="Munos S."/>
            <person name="Vincourt P."/>
            <person name="Rieseberg L.H."/>
            <person name="Langlade N.B."/>
        </authorList>
    </citation>
    <scope>NUCLEOTIDE SEQUENCE [LARGE SCALE GENOMIC DNA]</scope>
    <source>
        <strain evidence="3">cv. SF193</strain>
        <tissue evidence="1">Leaves</tissue>
    </source>
</reference>
<dbReference type="InParanoid" id="A0A251S272"/>
<evidence type="ECO:0000313" key="3">
    <source>
        <dbReference type="Proteomes" id="UP000215914"/>
    </source>
</evidence>
<dbReference type="EMBL" id="MNCJ02000331">
    <property type="protein sequence ID" value="KAF5761783.1"/>
    <property type="molecule type" value="Genomic_DNA"/>
</dbReference>
<organism evidence="2 3">
    <name type="scientific">Helianthus annuus</name>
    <name type="common">Common sunflower</name>
    <dbReference type="NCBI Taxonomy" id="4232"/>
    <lineage>
        <taxon>Eukaryota</taxon>
        <taxon>Viridiplantae</taxon>
        <taxon>Streptophyta</taxon>
        <taxon>Embryophyta</taxon>
        <taxon>Tracheophyta</taxon>
        <taxon>Spermatophyta</taxon>
        <taxon>Magnoliopsida</taxon>
        <taxon>eudicotyledons</taxon>
        <taxon>Gunneridae</taxon>
        <taxon>Pentapetalae</taxon>
        <taxon>asterids</taxon>
        <taxon>campanulids</taxon>
        <taxon>Asterales</taxon>
        <taxon>Asteraceae</taxon>
        <taxon>Asteroideae</taxon>
        <taxon>Heliantheae alliance</taxon>
        <taxon>Heliantheae</taxon>
        <taxon>Helianthus</taxon>
    </lineage>
</organism>
<evidence type="ECO:0000313" key="2">
    <source>
        <dbReference type="EMBL" id="OTF92797.1"/>
    </source>
</evidence>
<dbReference type="EMBL" id="CM007905">
    <property type="protein sequence ID" value="OTF92797.1"/>
    <property type="molecule type" value="Genomic_DNA"/>
</dbReference>